<evidence type="ECO:0000313" key="3">
    <source>
        <dbReference type="Proteomes" id="UP000277580"/>
    </source>
</evidence>
<dbReference type="EMBL" id="ML119119">
    <property type="protein sequence ID" value="RPB14073.1"/>
    <property type="molecule type" value="Genomic_DNA"/>
</dbReference>
<organism evidence="2 3">
    <name type="scientific">Morchella conica CCBAS932</name>
    <dbReference type="NCBI Taxonomy" id="1392247"/>
    <lineage>
        <taxon>Eukaryota</taxon>
        <taxon>Fungi</taxon>
        <taxon>Dikarya</taxon>
        <taxon>Ascomycota</taxon>
        <taxon>Pezizomycotina</taxon>
        <taxon>Pezizomycetes</taxon>
        <taxon>Pezizales</taxon>
        <taxon>Morchellaceae</taxon>
        <taxon>Morchella</taxon>
    </lineage>
</organism>
<gene>
    <name evidence="2" type="ORF">P167DRAFT_73542</name>
</gene>
<keyword evidence="3" id="KW-1185">Reference proteome</keyword>
<proteinExistence type="predicted"/>
<reference evidence="2 3" key="1">
    <citation type="journal article" date="2018" name="Nat. Ecol. Evol.">
        <title>Pezizomycetes genomes reveal the molecular basis of ectomycorrhizal truffle lifestyle.</title>
        <authorList>
            <person name="Murat C."/>
            <person name="Payen T."/>
            <person name="Noel B."/>
            <person name="Kuo A."/>
            <person name="Morin E."/>
            <person name="Chen J."/>
            <person name="Kohler A."/>
            <person name="Krizsan K."/>
            <person name="Balestrini R."/>
            <person name="Da Silva C."/>
            <person name="Montanini B."/>
            <person name="Hainaut M."/>
            <person name="Levati E."/>
            <person name="Barry K.W."/>
            <person name="Belfiori B."/>
            <person name="Cichocki N."/>
            <person name="Clum A."/>
            <person name="Dockter R.B."/>
            <person name="Fauchery L."/>
            <person name="Guy J."/>
            <person name="Iotti M."/>
            <person name="Le Tacon F."/>
            <person name="Lindquist E.A."/>
            <person name="Lipzen A."/>
            <person name="Malagnac F."/>
            <person name="Mello A."/>
            <person name="Molinier V."/>
            <person name="Miyauchi S."/>
            <person name="Poulain J."/>
            <person name="Riccioni C."/>
            <person name="Rubini A."/>
            <person name="Sitrit Y."/>
            <person name="Splivallo R."/>
            <person name="Traeger S."/>
            <person name="Wang M."/>
            <person name="Zifcakova L."/>
            <person name="Wipf D."/>
            <person name="Zambonelli A."/>
            <person name="Paolocci F."/>
            <person name="Nowrousian M."/>
            <person name="Ottonello S."/>
            <person name="Baldrian P."/>
            <person name="Spatafora J.W."/>
            <person name="Henrissat B."/>
            <person name="Nagy L.G."/>
            <person name="Aury J.M."/>
            <person name="Wincker P."/>
            <person name="Grigoriev I.V."/>
            <person name="Bonfante P."/>
            <person name="Martin F.M."/>
        </authorList>
    </citation>
    <scope>NUCLEOTIDE SEQUENCE [LARGE SCALE GENOMIC DNA]</scope>
    <source>
        <strain evidence="2 3">CCBAS932</strain>
    </source>
</reference>
<dbReference type="Proteomes" id="UP000277580">
    <property type="component" value="Unassembled WGS sequence"/>
</dbReference>
<evidence type="ECO:0000256" key="1">
    <source>
        <dbReference type="SAM" id="Phobius"/>
    </source>
</evidence>
<accession>A0A3N4KU29</accession>
<dbReference type="AlphaFoldDB" id="A0A3N4KU29"/>
<sequence>MFLYKTASVIPALPHLPYSTSWAAGTHHLPPIHQQVYHTPFYISVPGAHLKYRDALDFVWEPPIATKKLPMNFGLGPEICMGEKSTKTLHIYSLKNLNVSLKIQKNNQMIALALAITLIAILNFQTCFSWSLERASVEKRGWRLHCKSCNTHNSNNLLAAKCPFFF</sequence>
<keyword evidence="1" id="KW-0472">Membrane</keyword>
<keyword evidence="1" id="KW-0812">Transmembrane</keyword>
<dbReference type="InParanoid" id="A0A3N4KU29"/>
<name>A0A3N4KU29_9PEZI</name>
<feature type="transmembrane region" description="Helical" evidence="1">
    <location>
        <begin position="110"/>
        <end position="132"/>
    </location>
</feature>
<keyword evidence="1" id="KW-1133">Transmembrane helix</keyword>
<evidence type="ECO:0000313" key="2">
    <source>
        <dbReference type="EMBL" id="RPB14073.1"/>
    </source>
</evidence>
<evidence type="ECO:0008006" key="4">
    <source>
        <dbReference type="Google" id="ProtNLM"/>
    </source>
</evidence>
<protein>
    <recommendedName>
        <fullName evidence="4">Cytochrome P450</fullName>
    </recommendedName>
</protein>